<proteinExistence type="inferred from homology"/>
<dbReference type="GO" id="GO:0030122">
    <property type="term" value="C:AP-2 adaptor complex"/>
    <property type="evidence" value="ECO:0007669"/>
    <property type="project" value="InterPro"/>
</dbReference>
<feature type="binding site" evidence="9">
    <location>
        <begin position="50"/>
        <end position="54"/>
    </location>
    <ligand>
        <name>a 1,2-diacyl-sn-glycero-3-phospho-(1D-myo-inositol-3,4,5-trisphosphate)</name>
        <dbReference type="ChEBI" id="CHEBI:57836"/>
    </ligand>
</feature>
<feature type="region of interest" description="Disordered" evidence="11">
    <location>
        <begin position="629"/>
        <end position="665"/>
    </location>
</feature>
<dbReference type="InterPro" id="IPR017104">
    <property type="entry name" value="AP2_complex_asu"/>
</dbReference>
<dbReference type="SUPFAM" id="SSF55711">
    <property type="entry name" value="Subdomain of clathrin and coatomer appendage domain"/>
    <property type="match status" value="1"/>
</dbReference>
<dbReference type="InterPro" id="IPR009028">
    <property type="entry name" value="Coatomer/calthrin_app_sub_C"/>
</dbReference>
<evidence type="ECO:0000256" key="6">
    <source>
        <dbReference type="ARBA" id="ARBA00023136"/>
    </source>
</evidence>
<dbReference type="InterPro" id="IPR050840">
    <property type="entry name" value="Adaptor_Complx_Large_Subunit"/>
</dbReference>
<protein>
    <recommendedName>
        <fullName evidence="8">AP-2 complex subunit alpha</fullName>
    </recommendedName>
</protein>
<dbReference type="GO" id="GO:0072583">
    <property type="term" value="P:clathrin-dependent endocytosis"/>
    <property type="evidence" value="ECO:0007669"/>
    <property type="project" value="InterPro"/>
</dbReference>
<dbReference type="Pfam" id="PF02296">
    <property type="entry name" value="Alpha_adaptin_C"/>
    <property type="match status" value="1"/>
</dbReference>
<keyword evidence="14" id="KW-1185">Reference proteome</keyword>
<comment type="similarity">
    <text evidence="8">Belongs to the adaptor complexes large subunit family.</text>
</comment>
<dbReference type="PIRSF" id="PIRSF037091">
    <property type="entry name" value="AP2_complex_alpha"/>
    <property type="match status" value="1"/>
</dbReference>
<dbReference type="InterPro" id="IPR003164">
    <property type="entry name" value="Clathrin_a-adaptin_app_sub_C"/>
</dbReference>
<dbReference type="OrthoDB" id="28053at2759"/>
<keyword evidence="4 8" id="KW-0653">Protein transport</keyword>
<evidence type="ECO:0000256" key="7">
    <source>
        <dbReference type="ARBA" id="ARBA00023176"/>
    </source>
</evidence>
<dbReference type="GO" id="GO:0006886">
    <property type="term" value="P:intracellular protein transport"/>
    <property type="evidence" value="ECO:0007669"/>
    <property type="project" value="UniProtKB-UniRule"/>
</dbReference>
<evidence type="ECO:0000256" key="4">
    <source>
        <dbReference type="ARBA" id="ARBA00022927"/>
    </source>
</evidence>
<dbReference type="Gene3D" id="2.60.40.1230">
    <property type="match status" value="1"/>
</dbReference>
<keyword evidence="6 8" id="KW-0472">Membrane</keyword>
<organism evidence="13 14">
    <name type="scientific">Ogataea philodendri</name>
    <dbReference type="NCBI Taxonomy" id="1378263"/>
    <lineage>
        <taxon>Eukaryota</taxon>
        <taxon>Fungi</taxon>
        <taxon>Dikarya</taxon>
        <taxon>Ascomycota</taxon>
        <taxon>Saccharomycotina</taxon>
        <taxon>Pichiomycetes</taxon>
        <taxon>Pichiales</taxon>
        <taxon>Pichiaceae</taxon>
        <taxon>Ogataea</taxon>
    </lineage>
</organism>
<feature type="domain" description="Clathrin adaptor alpha/beta/gamma-adaptin appendage Ig-like subdomain" evidence="12">
    <location>
        <begin position="700"/>
        <end position="817"/>
    </location>
</feature>
<dbReference type="InterPro" id="IPR002553">
    <property type="entry name" value="Clathrin/coatomer_adapt-like_N"/>
</dbReference>
<gene>
    <name evidence="13" type="ORF">OGAPHI_006917</name>
</gene>
<dbReference type="Gene3D" id="1.25.10.10">
    <property type="entry name" value="Leucine-rich Repeat Variant"/>
    <property type="match status" value="1"/>
</dbReference>
<keyword evidence="2 8" id="KW-0813">Transport</keyword>
<dbReference type="InterPro" id="IPR008152">
    <property type="entry name" value="Clathrin_a/b/g-adaptin_app_Ig"/>
</dbReference>
<dbReference type="InterPro" id="IPR000225">
    <property type="entry name" value="Armadillo"/>
</dbReference>
<keyword evidence="7 8" id="KW-0168">Coated pit</keyword>
<feature type="binding site" evidence="9">
    <location>
        <position position="46"/>
    </location>
    <ligand>
        <name>a 1,2-diacyl-sn-glycero-3-phospho-(1D-myo-inositol-3,4,5-trisphosphate)</name>
        <dbReference type="ChEBI" id="CHEBI:57836"/>
    </ligand>
</feature>
<dbReference type="PANTHER" id="PTHR22780">
    <property type="entry name" value="ADAPTIN, ALPHA/GAMMA/EPSILON"/>
    <property type="match status" value="1"/>
</dbReference>
<dbReference type="InterPro" id="IPR016024">
    <property type="entry name" value="ARM-type_fold"/>
</dbReference>
<dbReference type="SMART" id="SM00809">
    <property type="entry name" value="Alpha_adaptinC2"/>
    <property type="match status" value="1"/>
</dbReference>
<evidence type="ECO:0000256" key="5">
    <source>
        <dbReference type="ARBA" id="ARBA00022990"/>
    </source>
</evidence>
<comment type="subcellular location">
    <subcellularLocation>
        <location evidence="1">Membrane</location>
        <location evidence="1">Coated pit</location>
        <topology evidence="1">Peripheral membrane protein</topology>
        <orientation evidence="1">Cytoplasmic side</orientation>
    </subcellularLocation>
</comment>
<dbReference type="GO" id="GO:0035615">
    <property type="term" value="F:clathrin adaptor activity"/>
    <property type="evidence" value="ECO:0007669"/>
    <property type="project" value="InterPro"/>
</dbReference>
<keyword evidence="3 8" id="KW-0254">Endocytosis</keyword>
<dbReference type="GeneID" id="70238881"/>
<evidence type="ECO:0000256" key="9">
    <source>
        <dbReference type="PIRSR" id="PIRSR037091-1"/>
    </source>
</evidence>
<evidence type="ECO:0000259" key="12">
    <source>
        <dbReference type="SMART" id="SM00809"/>
    </source>
</evidence>
<feature type="compositionally biased region" description="Polar residues" evidence="11">
    <location>
        <begin position="654"/>
        <end position="665"/>
    </location>
</feature>
<dbReference type="InterPro" id="IPR013041">
    <property type="entry name" value="Clathrin_app_Ig-like_sf"/>
</dbReference>
<comment type="caution">
    <text evidence="13">The sequence shown here is derived from an EMBL/GenBank/DDBJ whole genome shotgun (WGS) entry which is preliminary data.</text>
</comment>
<accession>A0A9P8SZE3</accession>
<evidence type="ECO:0000256" key="11">
    <source>
        <dbReference type="SAM" id="MobiDB-lite"/>
    </source>
</evidence>
<dbReference type="AlphaFoldDB" id="A0A9P8SZE3"/>
<keyword evidence="5" id="KW-0007">Acetylation</keyword>
<dbReference type="EMBL" id="JAEUBE010000504">
    <property type="protein sequence ID" value="KAH3660331.1"/>
    <property type="molecule type" value="Genomic_DNA"/>
</dbReference>
<name>A0A9P8SZE3_9ASCO</name>
<feature type="repeat" description="ARM" evidence="10">
    <location>
        <begin position="328"/>
        <end position="362"/>
    </location>
</feature>
<reference evidence="13" key="2">
    <citation type="submission" date="2021-01" db="EMBL/GenBank/DDBJ databases">
        <authorList>
            <person name="Schikora-Tamarit M.A."/>
        </authorList>
    </citation>
    <scope>NUCLEOTIDE SEQUENCE</scope>
    <source>
        <strain evidence="13">CBS6075</strain>
    </source>
</reference>
<dbReference type="SUPFAM" id="SSF48371">
    <property type="entry name" value="ARM repeat"/>
    <property type="match status" value="1"/>
</dbReference>
<reference evidence="13" key="1">
    <citation type="journal article" date="2021" name="Open Biol.">
        <title>Shared evolutionary footprints suggest mitochondrial oxidative damage underlies multiple complex I losses in fungi.</title>
        <authorList>
            <person name="Schikora-Tamarit M.A."/>
            <person name="Marcet-Houben M."/>
            <person name="Nosek J."/>
            <person name="Gabaldon T."/>
        </authorList>
    </citation>
    <scope>NUCLEOTIDE SEQUENCE</scope>
    <source>
        <strain evidence="13">CBS6075</strain>
    </source>
</reference>
<evidence type="ECO:0000313" key="14">
    <source>
        <dbReference type="Proteomes" id="UP000769157"/>
    </source>
</evidence>
<sequence length="942" mass="104729">MSQMKGLVQFITDIRNAKEQEQEHKRVQSELVHIQKQFQQSNLSGYHRKKYICKLLYIYLMGHDLSFGMSESIALAGSKVYSEKCIGYLALSIFLQTQSHNMDVVFDLVHSDLSQQREDFICLGLQFLSAVAESDIHSQRFETEVFSLIRSPVSSPLVRKKAVLTLLQLFKVDPLLITRNPTFATRIVPLINDPDFGVSVASVSLVQHIAKLAPELCTNCITLVVEKLHKVVVQGECPENQKYYGVPAPWLTVKLFQLLETLVPDIDVVPVDNANMKLIKTILQRAISTAISQRQSLSLEARHTRDFILFGAISLAAHVDPSPDQLSTAVDALCQLLESPETNIRYLALGALGKLATRNESEVLDTLDRHNEQIFSLLRDRDVSVRRLSLDLIYIVSSPQNVEDTCSRLLEYLSVAEFVMKSEVAVKIAVLAEKHATDANWYVTTMMRLISVAGNYLDEEVRQRLIQIVVNNDSIQPTACRLCYASLKNGSFPESMVKVAGFLLGEFGHKLDVPLEQQFDLLYGYYPQGSVPARCILLSSFLKFYHHSELLRPRIIELYEQESNSFSAEVQQRSLEYLKLTSGTNQTLLSLVVVEMPPFQSNISPLIPRLGNVSQLQQSFQLSLPQAMASSSSLERPRSPTKKVPPPRPRSRKNTGSVASPAVTSFPTGASMDSSQAFSQFSHSSTIDSTLSASWKEGYYRQLHYDQGIFYEDTIFKIVYRMKRDRAVLHFDLTYSNKSAAPISGLTCSVVSNIVDSSDPGYIVNILQHPESGIAPGAKSVQKFDITVRKPYLDSEVPTLNISFMCGGYSEHKLRLAAVLGKILTRGSPLTKETFFARWSQVANLSGSESQKVVKLKTCTSTAIIGRAVQLFGFNVLPGIDPNANNIVCAGILSMAAGGAGCLCRIETNPQDSRLFRVTMRCTMAGLADILVGTLVDLLNNI</sequence>
<dbReference type="InterPro" id="IPR011989">
    <property type="entry name" value="ARM-like"/>
</dbReference>
<evidence type="ECO:0000313" key="13">
    <source>
        <dbReference type="EMBL" id="KAH3660331.1"/>
    </source>
</evidence>
<dbReference type="SUPFAM" id="SSF49348">
    <property type="entry name" value="Clathrin adaptor appendage domain"/>
    <property type="match status" value="1"/>
</dbReference>
<dbReference type="RefSeq" id="XP_046058034.1">
    <property type="nucleotide sequence ID" value="XM_046208255.1"/>
</dbReference>
<dbReference type="InterPro" id="IPR012295">
    <property type="entry name" value="TBP_dom_sf"/>
</dbReference>
<dbReference type="Gene3D" id="3.30.310.10">
    <property type="entry name" value="TATA-Binding Protein"/>
    <property type="match status" value="1"/>
</dbReference>
<evidence type="ECO:0000256" key="2">
    <source>
        <dbReference type="ARBA" id="ARBA00022448"/>
    </source>
</evidence>
<evidence type="ECO:0000256" key="10">
    <source>
        <dbReference type="PROSITE-ProRule" id="PRU00259"/>
    </source>
</evidence>
<dbReference type="Proteomes" id="UP000769157">
    <property type="component" value="Unassembled WGS sequence"/>
</dbReference>
<dbReference type="PROSITE" id="PS50176">
    <property type="entry name" value="ARM_REPEAT"/>
    <property type="match status" value="1"/>
</dbReference>
<evidence type="ECO:0000256" key="1">
    <source>
        <dbReference type="ARBA" id="ARBA00004277"/>
    </source>
</evidence>
<comment type="function">
    <text evidence="8">Adaptins are components of the adaptor complexes which link clathrin to receptors in coated vesicles. Clathrin-associated protein complexes are believed to interact with the cytoplasmic tails of membrane proteins, leading to their selection and concentration.</text>
</comment>
<evidence type="ECO:0000256" key="3">
    <source>
        <dbReference type="ARBA" id="ARBA00022583"/>
    </source>
</evidence>
<dbReference type="Pfam" id="PF01602">
    <property type="entry name" value="Adaptin_N"/>
    <property type="match status" value="1"/>
</dbReference>
<evidence type="ECO:0000256" key="8">
    <source>
        <dbReference type="PIRNR" id="PIRNR037091"/>
    </source>
</evidence>